<dbReference type="SUPFAM" id="SSF48452">
    <property type="entry name" value="TPR-like"/>
    <property type="match status" value="1"/>
</dbReference>
<dbReference type="EMBL" id="BNCI01000001">
    <property type="protein sequence ID" value="GHF10791.1"/>
    <property type="molecule type" value="Genomic_DNA"/>
</dbReference>
<dbReference type="SUPFAM" id="SSF52540">
    <property type="entry name" value="P-loop containing nucleoside triphosphate hydrolases"/>
    <property type="match status" value="1"/>
</dbReference>
<dbReference type="InterPro" id="IPR027417">
    <property type="entry name" value="P-loop_NTPase"/>
</dbReference>
<reference evidence="3" key="2">
    <citation type="submission" date="2020-09" db="EMBL/GenBank/DDBJ databases">
        <authorList>
            <person name="Sun Q."/>
            <person name="Kim S."/>
        </authorList>
    </citation>
    <scope>NUCLEOTIDE SEQUENCE</scope>
    <source>
        <strain evidence="3">KCTC 42590</strain>
    </source>
</reference>
<dbReference type="InterPro" id="IPR026634">
    <property type="entry name" value="TPST-like"/>
</dbReference>
<sequence length="634" mass="71933">MRDEPNDLTALSFMGSACLASGDQHKAFSYFEKAIKIAPNSYQVHADLAYAAMRAKRREKAAQHFEIATKLNPDFYQAWVNLSKLYFEMERFTDARNSLDQSEACDPMEADYLDIHRAMQEKAHGKAEKIARSMLDKVPGHPRAAYVLAHLAGTVGAYEQATKILKNTLDLYPANYWTRQSLIQYLEKIGAYIPAIIEAKILTKLRPDSHSWLILSQTYEQTGQYEDALNALDKAAELIAETPELQATIDQTRGHLLKIHGRYGESEQAYRACIANSPGNGAGWWGLADFENFQFSEDDQTSMLMLADDYSADQDQRCLAAFALAKAYEQDHDYEMAFHWFQKANSLRTDIFFDPNKNQEFCDLLCATFTPDMLQAQATPEPEGPTPIFIVGLPRAGSTLLEQILATHSKIESTTAFTTLPSLERRITIKGNEFGARYPMSLEYFSAADLSRFGQSYLDETAVYRSGKPYFIDRLPPNFERIGLIHKILPQAIIIDVRRHPLDCGLSAYTQHFVAGHDYSYNMDHIGAYYNGYLQIMDHWDEVISDKVILVHYEQLINNPADTIQNLFEYIGIPFEEECLNFHTNHRAVGTASLEQVPGPLNKKRIGRWHNYADNLTPLMDALGDTTLARFDDI</sequence>
<protein>
    <recommendedName>
        <fullName evidence="5">Sulfotransferase family protein</fullName>
    </recommendedName>
</protein>
<dbReference type="InterPro" id="IPR011990">
    <property type="entry name" value="TPR-like_helical_dom_sf"/>
</dbReference>
<dbReference type="Gene3D" id="1.25.40.10">
    <property type="entry name" value="Tetratricopeptide repeat domain"/>
    <property type="match status" value="2"/>
</dbReference>
<feature type="repeat" description="TPR" evidence="2">
    <location>
        <begin position="8"/>
        <end position="41"/>
    </location>
</feature>
<dbReference type="SMART" id="SM00028">
    <property type="entry name" value="TPR"/>
    <property type="match status" value="7"/>
</dbReference>
<feature type="repeat" description="TPR" evidence="2">
    <location>
        <begin position="209"/>
        <end position="242"/>
    </location>
</feature>
<proteinExistence type="predicted"/>
<dbReference type="Pfam" id="PF13469">
    <property type="entry name" value="Sulfotransfer_3"/>
    <property type="match status" value="1"/>
</dbReference>
<dbReference type="Proteomes" id="UP000630923">
    <property type="component" value="Unassembled WGS sequence"/>
</dbReference>
<dbReference type="PROSITE" id="PS50005">
    <property type="entry name" value="TPR"/>
    <property type="match status" value="3"/>
</dbReference>
<evidence type="ECO:0008006" key="5">
    <source>
        <dbReference type="Google" id="ProtNLM"/>
    </source>
</evidence>
<gene>
    <name evidence="3" type="ORF">GCM10017044_00590</name>
</gene>
<keyword evidence="2" id="KW-0802">TPR repeat</keyword>
<dbReference type="AlphaFoldDB" id="A0A919AJ82"/>
<organism evidence="3 4">
    <name type="scientific">Kordiimonas sediminis</name>
    <dbReference type="NCBI Taxonomy" id="1735581"/>
    <lineage>
        <taxon>Bacteria</taxon>
        <taxon>Pseudomonadati</taxon>
        <taxon>Pseudomonadota</taxon>
        <taxon>Alphaproteobacteria</taxon>
        <taxon>Kordiimonadales</taxon>
        <taxon>Kordiimonadaceae</taxon>
        <taxon>Kordiimonas</taxon>
    </lineage>
</organism>
<dbReference type="InterPro" id="IPR019734">
    <property type="entry name" value="TPR_rpt"/>
</dbReference>
<name>A0A919AJ82_9PROT</name>
<dbReference type="GO" id="GO:0008476">
    <property type="term" value="F:protein-tyrosine sulfotransferase activity"/>
    <property type="evidence" value="ECO:0007669"/>
    <property type="project" value="InterPro"/>
</dbReference>
<accession>A0A919AJ82</accession>
<evidence type="ECO:0000313" key="4">
    <source>
        <dbReference type="Proteomes" id="UP000630923"/>
    </source>
</evidence>
<dbReference type="Gene3D" id="3.40.50.300">
    <property type="entry name" value="P-loop containing nucleotide triphosphate hydrolases"/>
    <property type="match status" value="1"/>
</dbReference>
<reference evidence="3" key="1">
    <citation type="journal article" date="2014" name="Int. J. Syst. Evol. Microbiol.">
        <title>Complete genome sequence of Corynebacterium casei LMG S-19264T (=DSM 44701T), isolated from a smear-ripened cheese.</title>
        <authorList>
            <consortium name="US DOE Joint Genome Institute (JGI-PGF)"/>
            <person name="Walter F."/>
            <person name="Albersmeier A."/>
            <person name="Kalinowski J."/>
            <person name="Ruckert C."/>
        </authorList>
    </citation>
    <scope>NUCLEOTIDE SEQUENCE</scope>
    <source>
        <strain evidence="3">KCTC 42590</strain>
    </source>
</reference>
<keyword evidence="1" id="KW-0808">Transferase</keyword>
<evidence type="ECO:0000256" key="2">
    <source>
        <dbReference type="PROSITE-ProRule" id="PRU00339"/>
    </source>
</evidence>
<evidence type="ECO:0000256" key="1">
    <source>
        <dbReference type="ARBA" id="ARBA00022679"/>
    </source>
</evidence>
<dbReference type="PANTHER" id="PTHR12788:SF10">
    <property type="entry name" value="PROTEIN-TYROSINE SULFOTRANSFERASE"/>
    <property type="match status" value="1"/>
</dbReference>
<feature type="repeat" description="TPR" evidence="2">
    <location>
        <begin position="42"/>
        <end position="75"/>
    </location>
</feature>
<evidence type="ECO:0000313" key="3">
    <source>
        <dbReference type="EMBL" id="GHF10791.1"/>
    </source>
</evidence>
<dbReference type="Pfam" id="PF14559">
    <property type="entry name" value="TPR_19"/>
    <property type="match status" value="1"/>
</dbReference>
<keyword evidence="4" id="KW-1185">Reference proteome</keyword>
<dbReference type="PROSITE" id="PS51257">
    <property type="entry name" value="PROKAR_LIPOPROTEIN"/>
    <property type="match status" value="1"/>
</dbReference>
<dbReference type="Pfam" id="PF13181">
    <property type="entry name" value="TPR_8"/>
    <property type="match status" value="2"/>
</dbReference>
<comment type="caution">
    <text evidence="3">The sequence shown here is derived from an EMBL/GenBank/DDBJ whole genome shotgun (WGS) entry which is preliminary data.</text>
</comment>
<dbReference type="PANTHER" id="PTHR12788">
    <property type="entry name" value="PROTEIN-TYROSINE SULFOTRANSFERASE 2"/>
    <property type="match status" value="1"/>
</dbReference>